<keyword evidence="2" id="KW-0456">Lyase</keyword>
<protein>
    <recommendedName>
        <fullName evidence="2">Putative nickel insertion protein</fullName>
    </recommendedName>
</protein>
<comment type="similarity">
    <text evidence="2">Belongs to the LarC family.</text>
</comment>
<evidence type="ECO:0000313" key="4">
    <source>
        <dbReference type="EMBL" id="ERG93227.1"/>
    </source>
</evidence>
<dbReference type="PANTHER" id="PTHR36566:SF1">
    <property type="entry name" value="PYRIDINIUM-3,5-BISTHIOCARBOXYLIC ACID MONONUCLEOTIDE NICKEL INSERTION PROTEIN"/>
    <property type="match status" value="1"/>
</dbReference>
<dbReference type="GO" id="GO:0016151">
    <property type="term" value="F:nickel cation binding"/>
    <property type="evidence" value="ECO:0007669"/>
    <property type="project" value="UniProtKB-UniRule"/>
</dbReference>
<reference evidence="4 5" key="1">
    <citation type="journal article" date="2013" name="PLoS ONE">
        <title>Assembly-driven community genomics of a hypersaline microbial ecosystem.</title>
        <authorList>
            <person name="Podell S."/>
            <person name="Ugalde J.A."/>
            <person name="Narasingarao P."/>
            <person name="Banfield J.F."/>
            <person name="Heidelberg K.B."/>
            <person name="Allen E.E."/>
        </authorList>
    </citation>
    <scope>NUCLEOTIDE SEQUENCE [LARGE SCALE GENOMIC DNA]</scope>
    <source>
        <strain evidence="5">J07HQW1</strain>
    </source>
</reference>
<organism evidence="4 5">
    <name type="scientific">Haloquadratum walsbyi J07HQW1</name>
    <dbReference type="NCBI Taxonomy" id="1238424"/>
    <lineage>
        <taxon>Archaea</taxon>
        <taxon>Methanobacteriati</taxon>
        <taxon>Methanobacteriota</taxon>
        <taxon>Stenosarchaea group</taxon>
        <taxon>Halobacteria</taxon>
        <taxon>Halobacteriales</taxon>
        <taxon>Haloferacaceae</taxon>
        <taxon>Haloquadratum</taxon>
    </lineage>
</organism>
<dbReference type="HAMAP" id="MF_01074">
    <property type="entry name" value="LarC"/>
    <property type="match status" value="1"/>
</dbReference>
<feature type="region of interest" description="Disordered" evidence="3">
    <location>
        <begin position="62"/>
        <end position="152"/>
    </location>
</feature>
<dbReference type="NCBIfam" id="TIGR00299">
    <property type="entry name" value="nickel pincer cofactor biosynthesis protein LarC"/>
    <property type="match status" value="1"/>
</dbReference>
<feature type="compositionally biased region" description="Basic and acidic residues" evidence="3">
    <location>
        <begin position="89"/>
        <end position="152"/>
    </location>
</feature>
<dbReference type="Gene3D" id="3.10.20.300">
    <property type="entry name" value="mk0293 like domain"/>
    <property type="match status" value="1"/>
</dbReference>
<accession>U1PHV7</accession>
<gene>
    <name evidence="4" type="ORF">J07HQW1_03286</name>
</gene>
<dbReference type="Gene3D" id="3.30.70.1380">
    <property type="entry name" value="Transcriptional regulatory protein pf0864 domain like"/>
    <property type="match status" value="1"/>
</dbReference>
<evidence type="ECO:0000313" key="5">
    <source>
        <dbReference type="Proteomes" id="UP000030649"/>
    </source>
</evidence>
<keyword evidence="1 2" id="KW-0533">Nickel</keyword>
<dbReference type="PANTHER" id="PTHR36566">
    <property type="entry name" value="NICKEL INSERTION PROTEIN-RELATED"/>
    <property type="match status" value="1"/>
</dbReference>
<name>U1PHV7_9EURY</name>
<dbReference type="Pfam" id="PF01969">
    <property type="entry name" value="Ni_insertion"/>
    <property type="match status" value="1"/>
</dbReference>
<evidence type="ECO:0000256" key="2">
    <source>
        <dbReference type="HAMAP-Rule" id="MF_01074"/>
    </source>
</evidence>
<dbReference type="GO" id="GO:0016829">
    <property type="term" value="F:lyase activity"/>
    <property type="evidence" value="ECO:0007669"/>
    <property type="project" value="UniProtKB-UniRule"/>
</dbReference>
<dbReference type="Proteomes" id="UP000030649">
    <property type="component" value="Unassembled WGS sequence"/>
</dbReference>
<dbReference type="STRING" id="1238424.J07HQW1_03286"/>
<sequence>MSLLVFDGRMGASGDMILAALISAGASSDVLTPVEDALGIKYIIDTETKAGIAATRVHIVSDPDSTVAHPEKQSAETDDTQQEMTAADTDTHTNAHMHDGSETEDQHAHDTTANDGHIHAHTEDDEQQNAHDHPAQTHAHSGEHNHDHSHAHNHDESMMIEGHGPARAYEEVIEIVEGMGLNADVESTATEIFTQLGTAEAAVHGTSLTSTQFHEVGADDAIADIVGAALLLADLDIDRVCVTPVSTGSGEVTMSHGSFSVPPPAVVEIAEEATWSLRGGPVDAELLTPTGAAILAHIAEGVQTLPTLTVTTTGYGAGGYDFEEYPNVLRAVIGEAPTSTRSEIGVTADEINHNDTGQPQFAAETDELTFDRESIVVLETNLDDATPEVLGSLQETLSDVGARDVTIIPTAMKKSRPGHLIKVITKPDDAADVAQRLAVETGTLGIREHPARHRWRADRRFETVTLTIDANEYEITVKIARDSDGIVYDYSAEYDDALAVATATEYPVREIRRRAEAVARSTVASNS</sequence>
<evidence type="ECO:0000256" key="3">
    <source>
        <dbReference type="SAM" id="MobiDB-lite"/>
    </source>
</evidence>
<proteinExistence type="inferred from homology"/>
<dbReference type="AlphaFoldDB" id="U1PHV7"/>
<dbReference type="InterPro" id="IPR002822">
    <property type="entry name" value="Ni_insertion"/>
</dbReference>
<evidence type="ECO:0000256" key="1">
    <source>
        <dbReference type="ARBA" id="ARBA00022596"/>
    </source>
</evidence>
<dbReference type="HOGENOM" id="CLU_028523_2_1_2"/>
<dbReference type="EMBL" id="KE356560">
    <property type="protein sequence ID" value="ERG93227.1"/>
    <property type="molecule type" value="Genomic_DNA"/>
</dbReference>